<evidence type="ECO:0000313" key="2">
    <source>
        <dbReference type="Proteomes" id="UP000228987"/>
    </source>
</evidence>
<evidence type="ECO:0000313" key="1">
    <source>
        <dbReference type="EMBL" id="PCJ42797.1"/>
    </source>
</evidence>
<sequence>MTMKLENVVPLGRSLDEYKKMFDLSDLDFDKNIVGVGDGPASVNAELKELGKKYLSVDPVYIFSADEIENKFHQVVDNIFEQIEASPNSWVWSYHENPQALKNTRINVTTKFVADFEQGLQDGRYVSGELPNLHFKDDQFSLALCSHFLFLYSDLFSYEFHLKSVLEMLRIAGEVRIFPLLTLDVNKSDYVNPLIKELENQGYAVTVKKVNYEFQKGGNEMLSVSRG</sequence>
<organism evidence="1 2">
    <name type="scientific">SAR86 cluster bacterium</name>
    <dbReference type="NCBI Taxonomy" id="2030880"/>
    <lineage>
        <taxon>Bacteria</taxon>
        <taxon>Pseudomonadati</taxon>
        <taxon>Pseudomonadota</taxon>
        <taxon>Gammaproteobacteria</taxon>
        <taxon>SAR86 cluster</taxon>
    </lineage>
</organism>
<accession>A0A2A5CFZ3</accession>
<keyword evidence="1" id="KW-0808">Transferase</keyword>
<comment type="caution">
    <text evidence="1">The sequence shown here is derived from an EMBL/GenBank/DDBJ whole genome shotgun (WGS) entry which is preliminary data.</text>
</comment>
<dbReference type="EMBL" id="NVWI01000002">
    <property type="protein sequence ID" value="PCJ42797.1"/>
    <property type="molecule type" value="Genomic_DNA"/>
</dbReference>
<name>A0A2A5CFZ3_9GAMM</name>
<dbReference type="Proteomes" id="UP000228987">
    <property type="component" value="Unassembled WGS sequence"/>
</dbReference>
<gene>
    <name evidence="1" type="ORF">COA71_04655</name>
</gene>
<keyword evidence="1" id="KW-0489">Methyltransferase</keyword>
<dbReference type="GO" id="GO:0032259">
    <property type="term" value="P:methylation"/>
    <property type="evidence" value="ECO:0007669"/>
    <property type="project" value="UniProtKB-KW"/>
</dbReference>
<dbReference type="AlphaFoldDB" id="A0A2A5CFZ3"/>
<dbReference type="GO" id="GO:0008168">
    <property type="term" value="F:methyltransferase activity"/>
    <property type="evidence" value="ECO:0007669"/>
    <property type="project" value="UniProtKB-KW"/>
</dbReference>
<protein>
    <submittedName>
        <fullName evidence="1">SAM-dependent methyltransferase</fullName>
    </submittedName>
</protein>
<reference evidence="2" key="1">
    <citation type="submission" date="2017-08" db="EMBL/GenBank/DDBJ databases">
        <title>A dynamic microbial community with high functional redundancy inhabits the cold, oxic subseafloor aquifer.</title>
        <authorList>
            <person name="Tully B.J."/>
            <person name="Wheat C.G."/>
            <person name="Glazer B.T."/>
            <person name="Huber J.A."/>
        </authorList>
    </citation>
    <scope>NUCLEOTIDE SEQUENCE [LARGE SCALE GENOMIC DNA]</scope>
</reference>
<proteinExistence type="predicted"/>